<protein>
    <recommendedName>
        <fullName evidence="4">DUF998 domain-containing protein</fullName>
    </recommendedName>
</protein>
<evidence type="ECO:0000313" key="3">
    <source>
        <dbReference type="Proteomes" id="UP001500689"/>
    </source>
</evidence>
<organism evidence="2 3">
    <name type="scientific">Amycolatopsis ultiminotia</name>
    <dbReference type="NCBI Taxonomy" id="543629"/>
    <lineage>
        <taxon>Bacteria</taxon>
        <taxon>Bacillati</taxon>
        <taxon>Actinomycetota</taxon>
        <taxon>Actinomycetes</taxon>
        <taxon>Pseudonocardiales</taxon>
        <taxon>Pseudonocardiaceae</taxon>
        <taxon>Amycolatopsis</taxon>
    </lineage>
</organism>
<dbReference type="Proteomes" id="UP001500689">
    <property type="component" value="Unassembled WGS sequence"/>
</dbReference>
<feature type="transmembrane region" description="Helical" evidence="1">
    <location>
        <begin position="150"/>
        <end position="170"/>
    </location>
</feature>
<sequence length="227" mass="24069">MGNSLGIRVWRLAAVAAIAWSLFTIIVLHLVSSHDPLYDTLSSYTITDHGEGMLGASVLSLSVGSVAVLGALAAAGVPMTRTTKLLLTLWALGLATAAMFPASYPESPNPVSGEIHLYSCLIAFMSLPGAAITFLDSLRGTAERAFVVRWLRYGLTSVALFGLSFLFARLDEAGIAPFHLFAEALPVGVTQRLTLVADVALLFVLIRVAVRTESARAELAVTPASRQ</sequence>
<dbReference type="InterPro" id="IPR009339">
    <property type="entry name" value="DUF998"/>
</dbReference>
<feature type="transmembrane region" description="Helical" evidence="1">
    <location>
        <begin position="190"/>
        <end position="210"/>
    </location>
</feature>
<keyword evidence="3" id="KW-1185">Reference proteome</keyword>
<gene>
    <name evidence="2" type="ORF">GCM10022222_40710</name>
</gene>
<evidence type="ECO:0000256" key="1">
    <source>
        <dbReference type="SAM" id="Phobius"/>
    </source>
</evidence>
<dbReference type="Pfam" id="PF06197">
    <property type="entry name" value="DUF998"/>
    <property type="match status" value="1"/>
</dbReference>
<proteinExistence type="predicted"/>
<keyword evidence="1" id="KW-1133">Transmembrane helix</keyword>
<evidence type="ECO:0008006" key="4">
    <source>
        <dbReference type="Google" id="ProtNLM"/>
    </source>
</evidence>
<name>A0ABP6WM54_9PSEU</name>
<feature type="transmembrane region" description="Helical" evidence="1">
    <location>
        <begin position="52"/>
        <end position="73"/>
    </location>
</feature>
<reference evidence="3" key="1">
    <citation type="journal article" date="2019" name="Int. J. Syst. Evol. Microbiol.">
        <title>The Global Catalogue of Microorganisms (GCM) 10K type strain sequencing project: providing services to taxonomists for standard genome sequencing and annotation.</title>
        <authorList>
            <consortium name="The Broad Institute Genomics Platform"/>
            <consortium name="The Broad Institute Genome Sequencing Center for Infectious Disease"/>
            <person name="Wu L."/>
            <person name="Ma J."/>
        </authorList>
    </citation>
    <scope>NUCLEOTIDE SEQUENCE [LARGE SCALE GENOMIC DNA]</scope>
    <source>
        <strain evidence="3">JCM 16898</strain>
    </source>
</reference>
<keyword evidence="1" id="KW-0472">Membrane</keyword>
<dbReference type="EMBL" id="BAAAZN010000008">
    <property type="protein sequence ID" value="GAA3552919.1"/>
    <property type="molecule type" value="Genomic_DNA"/>
</dbReference>
<keyword evidence="1" id="KW-0812">Transmembrane</keyword>
<accession>A0ABP6WM54</accession>
<dbReference type="RefSeq" id="WP_344862047.1">
    <property type="nucleotide sequence ID" value="NZ_BAAAZN010000008.1"/>
</dbReference>
<feature type="transmembrane region" description="Helical" evidence="1">
    <location>
        <begin position="85"/>
        <end position="104"/>
    </location>
</feature>
<evidence type="ECO:0000313" key="2">
    <source>
        <dbReference type="EMBL" id="GAA3552919.1"/>
    </source>
</evidence>
<feature type="transmembrane region" description="Helical" evidence="1">
    <location>
        <begin position="116"/>
        <end position="138"/>
    </location>
</feature>
<feature type="transmembrane region" description="Helical" evidence="1">
    <location>
        <begin position="12"/>
        <end position="32"/>
    </location>
</feature>
<comment type="caution">
    <text evidence="2">The sequence shown here is derived from an EMBL/GenBank/DDBJ whole genome shotgun (WGS) entry which is preliminary data.</text>
</comment>